<keyword evidence="1" id="KW-0472">Membrane</keyword>
<evidence type="ECO:0000259" key="2">
    <source>
        <dbReference type="Pfam" id="PF00487"/>
    </source>
</evidence>
<keyword evidence="1" id="KW-1133">Transmembrane helix</keyword>
<dbReference type="Proteomes" id="UP000052946">
    <property type="component" value="Unassembled WGS sequence"/>
</dbReference>
<dbReference type="GO" id="GO:0006629">
    <property type="term" value="P:lipid metabolic process"/>
    <property type="evidence" value="ECO:0007669"/>
    <property type="project" value="InterPro"/>
</dbReference>
<comment type="caution">
    <text evidence="3">The sequence shown here is derived from an EMBL/GenBank/DDBJ whole genome shotgun (WGS) entry which is preliminary data.</text>
</comment>
<feature type="transmembrane region" description="Helical" evidence="1">
    <location>
        <begin position="84"/>
        <end position="101"/>
    </location>
</feature>
<feature type="domain" description="Fatty acid desaturase" evidence="2">
    <location>
        <begin position="50"/>
        <end position="289"/>
    </location>
</feature>
<dbReference type="AlphaFoldDB" id="A0A0U9H335"/>
<evidence type="ECO:0000313" key="4">
    <source>
        <dbReference type="Proteomes" id="UP000052946"/>
    </source>
</evidence>
<dbReference type="CDD" id="cd03507">
    <property type="entry name" value="Delta12-FADS-like"/>
    <property type="match status" value="1"/>
</dbReference>
<gene>
    <name evidence="3" type="ORF">OPHB3_0968</name>
</gene>
<dbReference type="GO" id="GO:0016717">
    <property type="term" value="F:oxidoreductase activity, acting on paired donors, with oxidation of a pair of donors resulting in the reduction of molecular oxygen to two molecules of water"/>
    <property type="evidence" value="ECO:0007669"/>
    <property type="project" value="TreeGrafter"/>
</dbReference>
<dbReference type="InterPro" id="IPR012171">
    <property type="entry name" value="Fatty_acid_desaturase"/>
</dbReference>
<organism evidence="3 4">
    <name type="scientific">Oceanobacillus picturae</name>
    <dbReference type="NCBI Taxonomy" id="171693"/>
    <lineage>
        <taxon>Bacteria</taxon>
        <taxon>Bacillati</taxon>
        <taxon>Bacillota</taxon>
        <taxon>Bacilli</taxon>
        <taxon>Bacillales</taxon>
        <taxon>Bacillaceae</taxon>
        <taxon>Oceanobacillus</taxon>
    </lineage>
</organism>
<feature type="transmembrane region" description="Helical" evidence="1">
    <location>
        <begin position="182"/>
        <end position="200"/>
    </location>
</feature>
<dbReference type="Pfam" id="PF00487">
    <property type="entry name" value="FA_desaturase"/>
    <property type="match status" value="1"/>
</dbReference>
<reference evidence="3 4" key="2">
    <citation type="journal article" date="2016" name="Genome Announc.">
        <title>Draft Genome Sequence of Oceanobacillus picturae Heshi-B3, Isolated from Fermented Rice Bran in a Traditional Japanese Seafood Dish.</title>
        <authorList>
            <person name="Akuzawa S."/>
            <person name="Nagaoka J."/>
            <person name="Kanekatsu M."/>
            <person name="Kanesaki Y."/>
            <person name="Suzuki T."/>
        </authorList>
    </citation>
    <scope>NUCLEOTIDE SEQUENCE [LARGE SCALE GENOMIC DNA]</scope>
    <source>
        <strain evidence="3 4">Heshi-B3</strain>
    </source>
</reference>
<feature type="transmembrane region" description="Helical" evidence="1">
    <location>
        <begin position="206"/>
        <end position="226"/>
    </location>
</feature>
<dbReference type="EMBL" id="BBXV01000012">
    <property type="protein sequence ID" value="GAQ17043.1"/>
    <property type="molecule type" value="Genomic_DNA"/>
</dbReference>
<dbReference type="InterPro" id="IPR005804">
    <property type="entry name" value="FA_desaturase_dom"/>
</dbReference>
<keyword evidence="1" id="KW-0812">Transmembrane</keyword>
<feature type="transmembrane region" description="Helical" evidence="1">
    <location>
        <begin position="21"/>
        <end position="42"/>
    </location>
</feature>
<sequence length="350" mass="40460">MSKQKQAQLRNSVKTFAGSDRRASIIQLLNTVLPFFLLWFLAYQSLAVSMWLTLALAVVASGFVIRIFIIFHDCTHGSFFQGSKANRIVGTITGIITLFAFEKWKRDHAIHHATSSNLDKRGTGDVWVMTVEEYKEASFWGRLAYRLYRNPFVMFGLGPIYLFLISNRFNRKGARKKEKMNTYLINASIVLIYALLIWAIGWQAFLIIQLPILFISGSLGIWLFYVQHQFEDSYFENEAEWDYVKAAVDGSSYYKLPKVMQWLTGNIGYHHVHHLSPRVPNYRLEEAHESTPPLQKATTITLKTSLQSIRFRLYDEASRTFVSFREVKALLKNQKTNLKLNTGKTSFQEE</sequence>
<evidence type="ECO:0000256" key="1">
    <source>
        <dbReference type="SAM" id="Phobius"/>
    </source>
</evidence>
<name>A0A0U9H335_9BACI</name>
<dbReference type="PANTHER" id="PTHR19353">
    <property type="entry name" value="FATTY ACID DESATURASE 2"/>
    <property type="match status" value="1"/>
</dbReference>
<dbReference type="GO" id="GO:0016020">
    <property type="term" value="C:membrane"/>
    <property type="evidence" value="ECO:0007669"/>
    <property type="project" value="TreeGrafter"/>
</dbReference>
<reference evidence="4" key="1">
    <citation type="submission" date="2015-07" db="EMBL/GenBank/DDBJ databases">
        <title>Draft Genome Sequence of Oceanobacillus picturae Heshi-B3 that Was Isolated from Fermented Rice Bran with Aging Salted Mackerel, Which Was Named Heshiko as Traditional Fermented Seafood in Japan.</title>
        <authorList>
            <person name="Akuzawa S."/>
            <person name="Nakagawa J."/>
            <person name="Kanekatsu T."/>
            <person name="Kanesaki Y."/>
            <person name="Suzuki T."/>
        </authorList>
    </citation>
    <scope>NUCLEOTIDE SEQUENCE [LARGE SCALE GENOMIC DNA]</scope>
    <source>
        <strain evidence="4">Heshi-B3</strain>
    </source>
</reference>
<evidence type="ECO:0000313" key="3">
    <source>
        <dbReference type="EMBL" id="GAQ17043.1"/>
    </source>
</evidence>
<protein>
    <submittedName>
        <fullName evidence="3">Fatty acid desaturase</fullName>
    </submittedName>
</protein>
<feature type="transmembrane region" description="Helical" evidence="1">
    <location>
        <begin position="152"/>
        <end position="170"/>
    </location>
</feature>
<feature type="transmembrane region" description="Helical" evidence="1">
    <location>
        <begin position="48"/>
        <end position="72"/>
    </location>
</feature>
<dbReference type="PANTHER" id="PTHR19353:SF73">
    <property type="entry name" value="FATTY ACID DESATURASE"/>
    <property type="match status" value="1"/>
</dbReference>
<proteinExistence type="predicted"/>
<dbReference type="OrthoDB" id="9769653at2"/>
<dbReference type="RefSeq" id="WP_058949592.1">
    <property type="nucleotide sequence ID" value="NZ_BBXV01000012.1"/>
</dbReference>
<accession>A0A0U9H335</accession>